<accession>A0A3Q8WU45</accession>
<dbReference type="InterPro" id="IPR001753">
    <property type="entry name" value="Enoyl-CoA_hydra/iso"/>
</dbReference>
<keyword evidence="3" id="KW-0413">Isomerase</keyword>
<reference evidence="3 4" key="1">
    <citation type="submission" date="2018-12" db="EMBL/GenBank/DDBJ databases">
        <title>Complete genome sequence of Flaviflexus salsibiostraticola KCTC 33148.</title>
        <authorList>
            <person name="Bae J.-W."/>
        </authorList>
    </citation>
    <scope>NUCLEOTIDE SEQUENCE [LARGE SCALE GENOMIC DNA]</scope>
    <source>
        <strain evidence="3 4">KCTC 33148</strain>
    </source>
</reference>
<proteinExistence type="inferred from homology"/>
<dbReference type="PANTHER" id="PTHR11941:SF54">
    <property type="entry name" value="ENOYL-COA HYDRATASE, MITOCHONDRIAL"/>
    <property type="match status" value="1"/>
</dbReference>
<dbReference type="GO" id="GO:0006635">
    <property type="term" value="P:fatty acid beta-oxidation"/>
    <property type="evidence" value="ECO:0007669"/>
    <property type="project" value="TreeGrafter"/>
</dbReference>
<dbReference type="AlphaFoldDB" id="A0A3Q8WU45"/>
<comment type="similarity">
    <text evidence="1 2">Belongs to the enoyl-CoA hydratase/isomerase family.</text>
</comment>
<gene>
    <name evidence="3" type="ORF">EJO69_08645</name>
</gene>
<dbReference type="Pfam" id="PF00378">
    <property type="entry name" value="ECH_1"/>
    <property type="match status" value="1"/>
</dbReference>
<dbReference type="EMBL" id="CP034438">
    <property type="protein sequence ID" value="AZN30366.1"/>
    <property type="molecule type" value="Genomic_DNA"/>
</dbReference>
<dbReference type="InterPro" id="IPR018376">
    <property type="entry name" value="Enoyl-CoA_hyd/isom_CS"/>
</dbReference>
<name>A0A3Q8WU45_9ACTO</name>
<evidence type="ECO:0000313" key="3">
    <source>
        <dbReference type="EMBL" id="AZN30366.1"/>
    </source>
</evidence>
<organism evidence="3 4">
    <name type="scientific">Flaviflexus salsibiostraticola</name>
    <dbReference type="NCBI Taxonomy" id="1282737"/>
    <lineage>
        <taxon>Bacteria</taxon>
        <taxon>Bacillati</taxon>
        <taxon>Actinomycetota</taxon>
        <taxon>Actinomycetes</taxon>
        <taxon>Actinomycetales</taxon>
        <taxon>Actinomycetaceae</taxon>
        <taxon>Flaviflexus</taxon>
    </lineage>
</organism>
<evidence type="ECO:0000313" key="4">
    <source>
        <dbReference type="Proteomes" id="UP000270021"/>
    </source>
</evidence>
<evidence type="ECO:0000256" key="1">
    <source>
        <dbReference type="ARBA" id="ARBA00005254"/>
    </source>
</evidence>
<dbReference type="RefSeq" id="WP_126041044.1">
    <property type="nucleotide sequence ID" value="NZ_CP034438.1"/>
</dbReference>
<dbReference type="KEGG" id="fsl:EJO69_08645"/>
<dbReference type="Proteomes" id="UP000270021">
    <property type="component" value="Chromosome"/>
</dbReference>
<dbReference type="InterPro" id="IPR029045">
    <property type="entry name" value="ClpP/crotonase-like_dom_sf"/>
</dbReference>
<dbReference type="SUPFAM" id="SSF52096">
    <property type="entry name" value="ClpP/crotonase"/>
    <property type="match status" value="1"/>
</dbReference>
<dbReference type="PANTHER" id="PTHR11941">
    <property type="entry name" value="ENOYL-COA HYDRATASE-RELATED"/>
    <property type="match status" value="1"/>
</dbReference>
<dbReference type="OrthoDB" id="9777711at2"/>
<dbReference type="Gene3D" id="3.90.226.10">
    <property type="entry name" value="2-enoyl-CoA Hydratase, Chain A, domain 1"/>
    <property type="match status" value="1"/>
</dbReference>
<dbReference type="PROSITE" id="PS00166">
    <property type="entry name" value="ENOYL_COA_HYDRATASE"/>
    <property type="match status" value="1"/>
</dbReference>
<sequence>MKTPLSDPRVTAVQDKDQFWITMDDPATKNAMDLPLVGALTQAIENAPNGIIVLTGRNGSFSSGGGLSTVAALAEQAQDDAKGVEDIVRRGGNVIEDLLFSSSTTVALIDGSCAGAGLGIALACDYRLATHRSRFITAYSKLGLPSDFGTHELLRRQIGTELADELMQSSELLGVTKALEYGLIDAVIDRTDRKGVKRALKELPPPNRKGRGVDISDVLDLEATHFARVISDPRTQLKLEKAVRKMKKARAS</sequence>
<evidence type="ECO:0000256" key="2">
    <source>
        <dbReference type="RuleBase" id="RU003707"/>
    </source>
</evidence>
<protein>
    <submittedName>
        <fullName evidence="3">Enoyl-CoA hydratase/isomerase family protein</fullName>
    </submittedName>
</protein>
<keyword evidence="4" id="KW-1185">Reference proteome</keyword>
<dbReference type="GO" id="GO:0016853">
    <property type="term" value="F:isomerase activity"/>
    <property type="evidence" value="ECO:0007669"/>
    <property type="project" value="UniProtKB-KW"/>
</dbReference>
<dbReference type="CDD" id="cd06558">
    <property type="entry name" value="crotonase-like"/>
    <property type="match status" value="1"/>
</dbReference>